<evidence type="ECO:0000256" key="12">
    <source>
        <dbReference type="SAM" id="MobiDB-lite"/>
    </source>
</evidence>
<keyword evidence="10" id="KW-0862">Zinc</keyword>
<dbReference type="AlphaFoldDB" id="A0A8K0JQ41"/>
<evidence type="ECO:0000313" key="14">
    <source>
        <dbReference type="EMBL" id="KAG7566880.1"/>
    </source>
</evidence>
<evidence type="ECO:0000256" key="3">
    <source>
        <dbReference type="ARBA" id="ARBA00022490"/>
    </source>
</evidence>
<keyword evidence="3 11" id="KW-0963">Cytoplasm</keyword>
<comment type="catalytic activity">
    <reaction evidence="1 11">
        <text>Thiol-dependent hydrolysis of ester, thioester, amide, peptide and isopeptide bonds formed by the C-terminal Gly of ubiquitin (a 76-residue protein attached to proteins as an intracellular targeting signal).</text>
        <dbReference type="EC" id="3.4.19.12"/>
    </reaction>
</comment>
<evidence type="ECO:0000313" key="15">
    <source>
        <dbReference type="Proteomes" id="UP000812966"/>
    </source>
</evidence>
<comment type="caution">
    <text evidence="14">The sequence shown here is derived from an EMBL/GenBank/DDBJ whole genome shotgun (WGS) entry which is preliminary data.</text>
</comment>
<evidence type="ECO:0000256" key="5">
    <source>
        <dbReference type="ARBA" id="ARBA00022723"/>
    </source>
</evidence>
<dbReference type="InterPro" id="IPR003323">
    <property type="entry name" value="OTU_dom"/>
</dbReference>
<keyword evidence="15" id="KW-1185">Reference proteome</keyword>
<feature type="region of interest" description="Disordered" evidence="12">
    <location>
        <begin position="80"/>
        <end position="155"/>
    </location>
</feature>
<dbReference type="Gene3D" id="3.10.20.90">
    <property type="entry name" value="Phosphatidylinositol 3-kinase Catalytic Subunit, Chain A, domain 1"/>
    <property type="match status" value="1"/>
</dbReference>
<dbReference type="Pfam" id="PF24560">
    <property type="entry name" value="zf-C2H2_OTU1_C"/>
    <property type="match status" value="1"/>
</dbReference>
<dbReference type="PANTHER" id="PTHR13312:SF0">
    <property type="entry name" value="UBIQUITIN THIOESTERASE OTU1"/>
    <property type="match status" value="1"/>
</dbReference>
<dbReference type="Proteomes" id="UP000812966">
    <property type="component" value="Unassembled WGS sequence"/>
</dbReference>
<dbReference type="InterPro" id="IPR048857">
    <property type="entry name" value="OTU1_Ubl"/>
</dbReference>
<evidence type="ECO:0000256" key="8">
    <source>
        <dbReference type="ARBA" id="ARBA00022801"/>
    </source>
</evidence>
<keyword evidence="4" id="KW-0645">Protease</keyword>
<protein>
    <recommendedName>
        <fullName evidence="11">Ubiquitin thioesterase OTU</fullName>
        <ecNumber evidence="11">3.4.19.12</ecNumber>
    </recommendedName>
</protein>
<dbReference type="InterPro" id="IPR038765">
    <property type="entry name" value="Papain-like_cys_pep_sf"/>
</dbReference>
<dbReference type="GO" id="GO:0004843">
    <property type="term" value="F:cysteine-type deubiquitinase activity"/>
    <property type="evidence" value="ECO:0007669"/>
    <property type="project" value="UniProtKB-UniRule"/>
</dbReference>
<name>A0A8K0JQ41_9TREE</name>
<dbReference type="PROSITE" id="PS50802">
    <property type="entry name" value="OTU"/>
    <property type="match status" value="1"/>
</dbReference>
<dbReference type="SUPFAM" id="SSF54001">
    <property type="entry name" value="Cysteine proteinases"/>
    <property type="match status" value="1"/>
</dbReference>
<evidence type="ECO:0000256" key="7">
    <source>
        <dbReference type="ARBA" id="ARBA00022786"/>
    </source>
</evidence>
<keyword evidence="5" id="KW-0479">Metal-binding</keyword>
<dbReference type="FunFam" id="3.90.70.80:FF:000016">
    <property type="entry name" value="Putative ubiquitin thioesterase otu1"/>
    <property type="match status" value="1"/>
</dbReference>
<keyword evidence="9 11" id="KW-0788">Thiol protease</keyword>
<evidence type="ECO:0000256" key="1">
    <source>
        <dbReference type="ARBA" id="ARBA00000707"/>
    </source>
</evidence>
<keyword evidence="7 11" id="KW-0833">Ubl conjugation pathway</keyword>
<dbReference type="CDD" id="cd22745">
    <property type="entry name" value="OTU_OTU1"/>
    <property type="match status" value="1"/>
</dbReference>
<evidence type="ECO:0000256" key="11">
    <source>
        <dbReference type="RuleBase" id="RU367104"/>
    </source>
</evidence>
<reference evidence="14" key="1">
    <citation type="submission" date="2020-04" db="EMBL/GenBank/DDBJ databases">
        <title>Analysis of mating type loci in Filobasidium floriforme.</title>
        <authorList>
            <person name="Nowrousian M."/>
        </authorList>
    </citation>
    <scope>NUCLEOTIDE SEQUENCE</scope>
    <source>
        <strain evidence="14">CBS 6242</strain>
    </source>
</reference>
<dbReference type="Pfam" id="PF21403">
    <property type="entry name" value="OTU1_UBXL"/>
    <property type="match status" value="1"/>
</dbReference>
<evidence type="ECO:0000259" key="13">
    <source>
        <dbReference type="PROSITE" id="PS50802"/>
    </source>
</evidence>
<organism evidence="14 15">
    <name type="scientific">Filobasidium floriforme</name>
    <dbReference type="NCBI Taxonomy" id="5210"/>
    <lineage>
        <taxon>Eukaryota</taxon>
        <taxon>Fungi</taxon>
        <taxon>Dikarya</taxon>
        <taxon>Basidiomycota</taxon>
        <taxon>Agaricomycotina</taxon>
        <taxon>Tremellomycetes</taxon>
        <taxon>Filobasidiales</taxon>
        <taxon>Filobasidiaceae</taxon>
        <taxon>Filobasidium</taxon>
    </lineage>
</organism>
<feature type="domain" description="OTU" evidence="13">
    <location>
        <begin position="161"/>
        <end position="284"/>
    </location>
</feature>
<evidence type="ECO:0000256" key="6">
    <source>
        <dbReference type="ARBA" id="ARBA00022771"/>
    </source>
</evidence>
<dbReference type="EMBL" id="JABELV010000019">
    <property type="protein sequence ID" value="KAG7566880.1"/>
    <property type="molecule type" value="Genomic_DNA"/>
</dbReference>
<evidence type="ECO:0000256" key="10">
    <source>
        <dbReference type="ARBA" id="ARBA00022833"/>
    </source>
</evidence>
<dbReference type="GO" id="GO:0005829">
    <property type="term" value="C:cytosol"/>
    <property type="evidence" value="ECO:0007669"/>
    <property type="project" value="TreeGrafter"/>
</dbReference>
<dbReference type="InterPro" id="IPR057766">
    <property type="entry name" value="Znf-C2H2_OTU1-like_C"/>
</dbReference>
<comment type="subcellular location">
    <subcellularLocation>
        <location evidence="2 11">Cytoplasm</location>
    </subcellularLocation>
</comment>
<dbReference type="GO" id="GO:0030968">
    <property type="term" value="P:endoplasmic reticulum unfolded protein response"/>
    <property type="evidence" value="ECO:0007669"/>
    <property type="project" value="TreeGrafter"/>
</dbReference>
<evidence type="ECO:0000256" key="4">
    <source>
        <dbReference type="ARBA" id="ARBA00022670"/>
    </source>
</evidence>
<keyword evidence="6" id="KW-0863">Zinc-finger</keyword>
<evidence type="ECO:0000256" key="2">
    <source>
        <dbReference type="ARBA" id="ARBA00004496"/>
    </source>
</evidence>
<proteinExistence type="predicted"/>
<gene>
    <name evidence="14" type="ORF">FFLO_01381</name>
</gene>
<dbReference type="Pfam" id="PF02338">
    <property type="entry name" value="OTU"/>
    <property type="match status" value="1"/>
</dbReference>
<dbReference type="GO" id="GO:0036503">
    <property type="term" value="P:ERAD pathway"/>
    <property type="evidence" value="ECO:0007669"/>
    <property type="project" value="TreeGrafter"/>
</dbReference>
<feature type="compositionally biased region" description="Polar residues" evidence="12">
    <location>
        <begin position="89"/>
        <end position="106"/>
    </location>
</feature>
<dbReference type="Gene3D" id="3.90.70.80">
    <property type="match status" value="1"/>
</dbReference>
<sequence length="351" mass="37956">MATFNVRLRHPKGATVLQLTPEMTYEELQLMIFSASDIPIAEQELKLGYPPKPIPSSTLAETQVSTIPITKGEQVIVSAVPSTSTSASRGVNNAASQDTKPTSLNAAPQPRSQSQPKPPVSAPTKSTVNTLSNSSSTSASTPVAPAGKETTVDLPGGAGIMQHRIVPDDNSCLFSSIGVVFKGGYSESVTNQLRQIVADEIRKDEFEYPEVVLGRPRDEYVRTILKPSTWGGAIELAIFAKHFKTEIDSFDVLSGRADKFGEGQYDSRCLLVYSGIHYDAITTSPVPDAPADFHTTLFPVTDDSILPGAQKLVDQLKKQHYYTDTANFDLRCQVCKVGLKGETGARQHAMQ</sequence>
<evidence type="ECO:0000256" key="9">
    <source>
        <dbReference type="ARBA" id="ARBA00022807"/>
    </source>
</evidence>
<dbReference type="GO" id="GO:0005634">
    <property type="term" value="C:nucleus"/>
    <property type="evidence" value="ECO:0007669"/>
    <property type="project" value="TreeGrafter"/>
</dbReference>
<dbReference type="GO" id="GO:0016579">
    <property type="term" value="P:protein deubiquitination"/>
    <property type="evidence" value="ECO:0007669"/>
    <property type="project" value="TreeGrafter"/>
</dbReference>
<dbReference type="EC" id="3.4.19.12" evidence="11"/>
<comment type="function">
    <text evidence="11">Hydrolase that can remove conjugated ubiquitin from proteins and may therefore play an important regulatory role at the level of protein turnover by preventing degradation.</text>
</comment>
<dbReference type="PANTHER" id="PTHR13312">
    <property type="entry name" value="HIV-INDUCED PROTEIN-7-LIKE PROTEASE"/>
    <property type="match status" value="1"/>
</dbReference>
<keyword evidence="8 11" id="KW-0378">Hydrolase</keyword>
<feature type="compositionally biased region" description="Low complexity" evidence="12">
    <location>
        <begin position="126"/>
        <end position="145"/>
    </location>
</feature>
<dbReference type="GO" id="GO:0008270">
    <property type="term" value="F:zinc ion binding"/>
    <property type="evidence" value="ECO:0007669"/>
    <property type="project" value="UniProtKB-KW"/>
</dbReference>
<accession>A0A8K0JQ41</accession>